<organism evidence="2 3">
    <name type="scientific">Flavobacterium gyeonganense</name>
    <dbReference type="NCBI Taxonomy" id="1310418"/>
    <lineage>
        <taxon>Bacteria</taxon>
        <taxon>Pseudomonadati</taxon>
        <taxon>Bacteroidota</taxon>
        <taxon>Flavobacteriia</taxon>
        <taxon>Flavobacteriales</taxon>
        <taxon>Flavobacteriaceae</taxon>
        <taxon>Flavobacterium</taxon>
    </lineage>
</organism>
<keyword evidence="1" id="KW-0812">Transmembrane</keyword>
<sequence length="186" mass="21241">MKTTFNFFYFLLSDKIGKHSVNLMRIALSTIYIWFGVLKIFGVSPAGDLVEQTVFWFKPEFFIPILGVCEVFIGLGLLIRKWIPETILLLLLHMIATLTPIFILKSSCFENFPFEPTLAGQYIIKNLVLVAGALVISGKYNEDYYAAIKLKKEQDKFVATIQTGNHEILNQQHDVPQNLEHRTAID</sequence>
<keyword evidence="3" id="KW-1185">Reference proteome</keyword>
<proteinExistence type="predicted"/>
<name>A0ABV5HB51_9FLAO</name>
<feature type="transmembrane region" description="Helical" evidence="1">
    <location>
        <begin position="123"/>
        <end position="141"/>
    </location>
</feature>
<keyword evidence="1" id="KW-1133">Transmembrane helix</keyword>
<evidence type="ECO:0000256" key="1">
    <source>
        <dbReference type="SAM" id="Phobius"/>
    </source>
</evidence>
<feature type="transmembrane region" description="Helical" evidence="1">
    <location>
        <begin position="61"/>
        <end position="79"/>
    </location>
</feature>
<evidence type="ECO:0008006" key="4">
    <source>
        <dbReference type="Google" id="ProtNLM"/>
    </source>
</evidence>
<feature type="transmembrane region" description="Helical" evidence="1">
    <location>
        <begin position="21"/>
        <end position="41"/>
    </location>
</feature>
<protein>
    <recommendedName>
        <fullName evidence="4">Membrane protein YkgB</fullName>
    </recommendedName>
</protein>
<feature type="transmembrane region" description="Helical" evidence="1">
    <location>
        <begin position="86"/>
        <end position="103"/>
    </location>
</feature>
<keyword evidence="1" id="KW-0472">Membrane</keyword>
<dbReference type="Proteomes" id="UP001589562">
    <property type="component" value="Unassembled WGS sequence"/>
</dbReference>
<evidence type="ECO:0000313" key="3">
    <source>
        <dbReference type="Proteomes" id="UP001589562"/>
    </source>
</evidence>
<comment type="caution">
    <text evidence="2">The sequence shown here is derived from an EMBL/GenBank/DDBJ whole genome shotgun (WGS) entry which is preliminary data.</text>
</comment>
<gene>
    <name evidence="2" type="ORF">ACFFVK_08785</name>
</gene>
<evidence type="ECO:0000313" key="2">
    <source>
        <dbReference type="EMBL" id="MFB9108671.1"/>
    </source>
</evidence>
<reference evidence="2 3" key="1">
    <citation type="submission" date="2024-09" db="EMBL/GenBank/DDBJ databases">
        <authorList>
            <person name="Sun Q."/>
            <person name="Mori K."/>
        </authorList>
    </citation>
    <scope>NUCLEOTIDE SEQUENCE [LARGE SCALE GENOMIC DNA]</scope>
    <source>
        <strain evidence="2 3">CECT 8365</strain>
    </source>
</reference>
<dbReference type="EMBL" id="JBHMFE010000013">
    <property type="protein sequence ID" value="MFB9108671.1"/>
    <property type="molecule type" value="Genomic_DNA"/>
</dbReference>
<accession>A0ABV5HB51</accession>
<dbReference type="RefSeq" id="WP_278010331.1">
    <property type="nucleotide sequence ID" value="NZ_CP121112.1"/>
</dbReference>